<sequence>WTHSYRRTCSGDLSCRHTTPERGAHETTASVETSTSSPSSVRHTPQTTSQMLPVPTSPDATV</sequence>
<proteinExistence type="predicted"/>
<feature type="non-terminal residue" evidence="2">
    <location>
        <position position="1"/>
    </location>
</feature>
<accession>A0A7J7F7R2</accession>
<dbReference type="Proteomes" id="UP000551758">
    <property type="component" value="Unassembled WGS sequence"/>
</dbReference>
<evidence type="ECO:0000256" key="1">
    <source>
        <dbReference type="SAM" id="MobiDB-lite"/>
    </source>
</evidence>
<name>A0A7J7F7R2_DICBM</name>
<feature type="region of interest" description="Disordered" evidence="1">
    <location>
        <begin position="1"/>
        <end position="62"/>
    </location>
</feature>
<feature type="compositionally biased region" description="Low complexity" evidence="1">
    <location>
        <begin position="26"/>
        <end position="45"/>
    </location>
</feature>
<reference evidence="2 3" key="1">
    <citation type="journal article" date="2020" name="Mol. Biol. Evol.">
        <title>Interspecific Gene Flow and the Evolution of Specialization in Black and White Rhinoceros.</title>
        <authorList>
            <person name="Moodley Y."/>
            <person name="Westbury M.V."/>
            <person name="Russo I.M."/>
            <person name="Gopalakrishnan S."/>
            <person name="Rakotoarivelo A."/>
            <person name="Olsen R.A."/>
            <person name="Prost S."/>
            <person name="Tunstall T."/>
            <person name="Ryder O.A."/>
            <person name="Dalen L."/>
            <person name="Bruford M.W."/>
        </authorList>
    </citation>
    <scope>NUCLEOTIDE SEQUENCE [LARGE SCALE GENOMIC DNA]</scope>
    <source>
        <strain evidence="2">SBR-YM</strain>
        <tissue evidence="2">Skin</tissue>
    </source>
</reference>
<keyword evidence="3" id="KW-1185">Reference proteome</keyword>
<dbReference type="AlphaFoldDB" id="A0A7J7F7R2"/>
<dbReference type="EMBL" id="JACDTQ010001070">
    <property type="protein sequence ID" value="KAF5924059.1"/>
    <property type="molecule type" value="Genomic_DNA"/>
</dbReference>
<feature type="compositionally biased region" description="Basic and acidic residues" evidence="1">
    <location>
        <begin position="14"/>
        <end position="25"/>
    </location>
</feature>
<feature type="non-terminal residue" evidence="2">
    <location>
        <position position="62"/>
    </location>
</feature>
<gene>
    <name evidence="2" type="ORF">HPG69_010491</name>
</gene>
<comment type="caution">
    <text evidence="2">The sequence shown here is derived from an EMBL/GenBank/DDBJ whole genome shotgun (WGS) entry which is preliminary data.</text>
</comment>
<protein>
    <submittedName>
        <fullName evidence="2">Uncharacterized protein</fullName>
    </submittedName>
</protein>
<organism evidence="2 3">
    <name type="scientific">Diceros bicornis minor</name>
    <name type="common">South-central black rhinoceros</name>
    <dbReference type="NCBI Taxonomy" id="77932"/>
    <lineage>
        <taxon>Eukaryota</taxon>
        <taxon>Metazoa</taxon>
        <taxon>Chordata</taxon>
        <taxon>Craniata</taxon>
        <taxon>Vertebrata</taxon>
        <taxon>Euteleostomi</taxon>
        <taxon>Mammalia</taxon>
        <taxon>Eutheria</taxon>
        <taxon>Laurasiatheria</taxon>
        <taxon>Perissodactyla</taxon>
        <taxon>Rhinocerotidae</taxon>
        <taxon>Diceros</taxon>
    </lineage>
</organism>
<evidence type="ECO:0000313" key="2">
    <source>
        <dbReference type="EMBL" id="KAF5924059.1"/>
    </source>
</evidence>
<evidence type="ECO:0000313" key="3">
    <source>
        <dbReference type="Proteomes" id="UP000551758"/>
    </source>
</evidence>